<feature type="non-terminal residue" evidence="1">
    <location>
        <position position="264"/>
    </location>
</feature>
<dbReference type="EMBL" id="KZ293629">
    <property type="protein sequence ID" value="PBK58140.1"/>
    <property type="molecule type" value="Genomic_DNA"/>
</dbReference>
<proteinExistence type="predicted"/>
<name>A0A2H3AK37_9AGAR</name>
<accession>A0A2H3AK37</accession>
<dbReference type="Proteomes" id="UP000218334">
    <property type="component" value="Unassembled WGS sequence"/>
</dbReference>
<gene>
    <name evidence="1" type="ORF">ARMSODRAFT_984082</name>
</gene>
<sequence length="264" mass="30141">DVDILVSSSEEAEIVKRSLRTPRYGSNEQHPWKDGGCLNSQVSPAWCELGDDGDLTWRKLSRGSSGFRSRELCSRAPSVYCKYEWTVYGNPLQLILKSHRNTLYHQRSVRIGIQRRILTQSRVHADHPLAQPSESSILHHDMTIVTIHGPKGRISEPPRKLRLFCRIFFRPFLYSNSGIVKLFSHDDRFTAKERGRIIDASTYVGWTFCGVKPTTSQCRREMNGGRISSLAPHRKEKHTLPVHAFFRPSFPLTSALDLRSTSLP</sequence>
<organism evidence="1 2">
    <name type="scientific">Armillaria solidipes</name>
    <dbReference type="NCBI Taxonomy" id="1076256"/>
    <lineage>
        <taxon>Eukaryota</taxon>
        <taxon>Fungi</taxon>
        <taxon>Dikarya</taxon>
        <taxon>Basidiomycota</taxon>
        <taxon>Agaricomycotina</taxon>
        <taxon>Agaricomycetes</taxon>
        <taxon>Agaricomycetidae</taxon>
        <taxon>Agaricales</taxon>
        <taxon>Marasmiineae</taxon>
        <taxon>Physalacriaceae</taxon>
        <taxon>Armillaria</taxon>
    </lineage>
</organism>
<keyword evidence="2" id="KW-1185">Reference proteome</keyword>
<evidence type="ECO:0000313" key="1">
    <source>
        <dbReference type="EMBL" id="PBK58140.1"/>
    </source>
</evidence>
<dbReference type="AlphaFoldDB" id="A0A2H3AK37"/>
<evidence type="ECO:0000313" key="2">
    <source>
        <dbReference type="Proteomes" id="UP000218334"/>
    </source>
</evidence>
<protein>
    <submittedName>
        <fullName evidence="1">Uncharacterized protein</fullName>
    </submittedName>
</protein>
<reference evidence="2" key="1">
    <citation type="journal article" date="2017" name="Nat. Ecol. Evol.">
        <title>Genome expansion and lineage-specific genetic innovations in the forest pathogenic fungi Armillaria.</title>
        <authorList>
            <person name="Sipos G."/>
            <person name="Prasanna A.N."/>
            <person name="Walter M.C."/>
            <person name="O'Connor E."/>
            <person name="Balint B."/>
            <person name="Krizsan K."/>
            <person name="Kiss B."/>
            <person name="Hess J."/>
            <person name="Varga T."/>
            <person name="Slot J."/>
            <person name="Riley R."/>
            <person name="Boka B."/>
            <person name="Rigling D."/>
            <person name="Barry K."/>
            <person name="Lee J."/>
            <person name="Mihaltcheva S."/>
            <person name="LaButti K."/>
            <person name="Lipzen A."/>
            <person name="Waldron R."/>
            <person name="Moloney N.M."/>
            <person name="Sperisen C."/>
            <person name="Kredics L."/>
            <person name="Vagvoelgyi C."/>
            <person name="Patrignani A."/>
            <person name="Fitzpatrick D."/>
            <person name="Nagy I."/>
            <person name="Doyle S."/>
            <person name="Anderson J.B."/>
            <person name="Grigoriev I.V."/>
            <person name="Gueldener U."/>
            <person name="Muensterkoetter M."/>
            <person name="Nagy L.G."/>
        </authorList>
    </citation>
    <scope>NUCLEOTIDE SEQUENCE [LARGE SCALE GENOMIC DNA]</scope>
    <source>
        <strain evidence="2">28-4</strain>
    </source>
</reference>
<feature type="non-terminal residue" evidence="1">
    <location>
        <position position="1"/>
    </location>
</feature>